<comment type="subcellular location">
    <subcellularLocation>
        <location evidence="1">Membrane</location>
        <topology evidence="1">Single-pass membrane protein</topology>
    </subcellularLocation>
</comment>
<dbReference type="SUPFAM" id="SSF117892">
    <property type="entry name" value="Band 7/SPFH domain"/>
    <property type="match status" value="1"/>
</dbReference>
<dbReference type="SMART" id="SM00244">
    <property type="entry name" value="PHB"/>
    <property type="match status" value="1"/>
</dbReference>
<dbReference type="PANTHER" id="PTHR23222:SF0">
    <property type="entry name" value="PROHIBITIN 1"/>
    <property type="match status" value="1"/>
</dbReference>
<dbReference type="EMBL" id="CP014692">
    <property type="protein sequence ID" value="AQS83746.1"/>
    <property type="molecule type" value="Genomic_DNA"/>
</dbReference>
<keyword evidence="4" id="KW-1185">Reference proteome</keyword>
<proteinExistence type="predicted"/>
<dbReference type="KEGG" id="aace:A0U92_02020"/>
<dbReference type="PRINTS" id="PR00679">
    <property type="entry name" value="PROHIBITIN"/>
</dbReference>
<name>A0A1U9KD88_ACEAC</name>
<feature type="domain" description="Band 7" evidence="2">
    <location>
        <begin position="8"/>
        <end position="171"/>
    </location>
</feature>
<dbReference type="STRING" id="435.A0U92_02020"/>
<dbReference type="InterPro" id="IPR036013">
    <property type="entry name" value="Band_7/SPFH_dom_sf"/>
</dbReference>
<dbReference type="InterPro" id="IPR000163">
    <property type="entry name" value="Prohibitin"/>
</dbReference>
<dbReference type="CDD" id="cd03401">
    <property type="entry name" value="SPFH_prohibitin"/>
    <property type="match status" value="1"/>
</dbReference>
<dbReference type="Pfam" id="PF01145">
    <property type="entry name" value="Band_7"/>
    <property type="match status" value="1"/>
</dbReference>
<gene>
    <name evidence="3" type="ORF">A0U92_02020</name>
</gene>
<dbReference type="Gene3D" id="3.30.479.30">
    <property type="entry name" value="Band 7 domain"/>
    <property type="match status" value="1"/>
</dbReference>
<evidence type="ECO:0000256" key="1">
    <source>
        <dbReference type="ARBA" id="ARBA00004167"/>
    </source>
</evidence>
<dbReference type="GO" id="GO:0016020">
    <property type="term" value="C:membrane"/>
    <property type="evidence" value="ECO:0007669"/>
    <property type="project" value="UniProtKB-SubCell"/>
</dbReference>
<evidence type="ECO:0000313" key="4">
    <source>
        <dbReference type="Proteomes" id="UP000188937"/>
    </source>
</evidence>
<sequence>MIAVLILNPFHTVQSGYVGVLTDFGSVQDAPLEPGLHFAMPFYQRILSVSTQPQTNTSDETAATHDLQNVHTSVSVTFHIAPASAPGFYRDFRDFGTLGARIIVPTVSNDVKAITSSYNAEELITRRDEVDSKIRELVIKSLLPYHLTIEAVNIANFAFSEVYVQAIEAKQVAQQQALQAKYTLEQAEISSQEQVVKAKAAADAAVAQAQGEGQSLKITSQAQAEANVRLTASLSPQILQKAAIDKWDGTMPQYLSNGTPLPFIGSASQAVRP</sequence>
<organism evidence="3 4">
    <name type="scientific">Acetobacter aceti</name>
    <dbReference type="NCBI Taxonomy" id="435"/>
    <lineage>
        <taxon>Bacteria</taxon>
        <taxon>Pseudomonadati</taxon>
        <taxon>Pseudomonadota</taxon>
        <taxon>Alphaproteobacteria</taxon>
        <taxon>Acetobacterales</taxon>
        <taxon>Acetobacteraceae</taxon>
        <taxon>Acetobacter</taxon>
        <taxon>Acetobacter subgen. Acetobacter</taxon>
    </lineage>
</organism>
<evidence type="ECO:0000313" key="3">
    <source>
        <dbReference type="EMBL" id="AQS83746.1"/>
    </source>
</evidence>
<protein>
    <recommendedName>
        <fullName evidence="2">Band 7 domain-containing protein</fullName>
    </recommendedName>
</protein>
<dbReference type="AlphaFoldDB" id="A0A1U9KD88"/>
<dbReference type="PANTHER" id="PTHR23222">
    <property type="entry name" value="PROHIBITIN"/>
    <property type="match status" value="1"/>
</dbReference>
<dbReference type="InterPro" id="IPR001107">
    <property type="entry name" value="Band_7"/>
</dbReference>
<dbReference type="Proteomes" id="UP000188937">
    <property type="component" value="Chromosome"/>
</dbReference>
<reference evidence="3 4" key="1">
    <citation type="submission" date="2016-03" db="EMBL/GenBank/DDBJ databases">
        <title>Acetic acid bacteria sequencing.</title>
        <authorList>
            <person name="Brandt J."/>
            <person name="Jakob F."/>
            <person name="Vogel R.F."/>
        </authorList>
    </citation>
    <scope>NUCLEOTIDE SEQUENCE [LARGE SCALE GENOMIC DNA]</scope>
    <source>
        <strain evidence="3 4">TMW2.1153</strain>
    </source>
</reference>
<evidence type="ECO:0000259" key="2">
    <source>
        <dbReference type="SMART" id="SM00244"/>
    </source>
</evidence>
<accession>A0A1U9KD88</accession>